<name>A0A0G0HQU7_9BACT</name>
<dbReference type="InterPro" id="IPR001705">
    <property type="entry name" value="Ribosomal_bL33"/>
</dbReference>
<dbReference type="NCBIfam" id="NF001764">
    <property type="entry name" value="PRK00504.1"/>
    <property type="match status" value="1"/>
</dbReference>
<evidence type="ECO:0000256" key="2">
    <source>
        <dbReference type="ARBA" id="ARBA00022980"/>
    </source>
</evidence>
<comment type="similarity">
    <text evidence="1 5">Belongs to the bacterial ribosomal protein bL33 family.</text>
</comment>
<protein>
    <recommendedName>
        <fullName evidence="4 5">Large ribosomal subunit protein bL33</fullName>
    </recommendedName>
</protein>
<dbReference type="GO" id="GO:0003735">
    <property type="term" value="F:structural constituent of ribosome"/>
    <property type="evidence" value="ECO:0007669"/>
    <property type="project" value="InterPro"/>
</dbReference>
<dbReference type="GO" id="GO:0005840">
    <property type="term" value="C:ribosome"/>
    <property type="evidence" value="ECO:0007669"/>
    <property type="project" value="UniProtKB-KW"/>
</dbReference>
<proteinExistence type="inferred from homology"/>
<dbReference type="InterPro" id="IPR011332">
    <property type="entry name" value="Ribosomal_zn-bd"/>
</dbReference>
<dbReference type="SUPFAM" id="SSF57829">
    <property type="entry name" value="Zn-binding ribosomal proteins"/>
    <property type="match status" value="1"/>
</dbReference>
<dbReference type="InterPro" id="IPR038584">
    <property type="entry name" value="Ribosomal_bL33_sf"/>
</dbReference>
<dbReference type="InterPro" id="IPR018264">
    <property type="entry name" value="Ribosomal_bL33_CS"/>
</dbReference>
<keyword evidence="2 5" id="KW-0689">Ribosomal protein</keyword>
<dbReference type="PROSITE" id="PS00582">
    <property type="entry name" value="RIBOSOMAL_L33"/>
    <property type="match status" value="1"/>
</dbReference>
<dbReference type="Pfam" id="PF00471">
    <property type="entry name" value="Ribosomal_L33"/>
    <property type="match status" value="1"/>
</dbReference>
<evidence type="ECO:0000256" key="5">
    <source>
        <dbReference type="HAMAP-Rule" id="MF_00294"/>
    </source>
</evidence>
<dbReference type="GO" id="GO:1990904">
    <property type="term" value="C:ribonucleoprotein complex"/>
    <property type="evidence" value="ECO:0007669"/>
    <property type="project" value="UniProtKB-KW"/>
</dbReference>
<dbReference type="AlphaFoldDB" id="A0A0G0HQU7"/>
<reference evidence="6 7" key="1">
    <citation type="journal article" date="2015" name="Nature">
        <title>rRNA introns, odd ribosomes, and small enigmatic genomes across a large radiation of phyla.</title>
        <authorList>
            <person name="Brown C.T."/>
            <person name="Hug L.A."/>
            <person name="Thomas B.C."/>
            <person name="Sharon I."/>
            <person name="Castelle C.J."/>
            <person name="Singh A."/>
            <person name="Wilkins M.J."/>
            <person name="Williams K.H."/>
            <person name="Banfield J.F."/>
        </authorList>
    </citation>
    <scope>NUCLEOTIDE SEQUENCE [LARGE SCALE GENOMIC DNA]</scope>
</reference>
<dbReference type="NCBIfam" id="TIGR01023">
    <property type="entry name" value="rpmG_bact"/>
    <property type="match status" value="1"/>
</dbReference>
<dbReference type="Proteomes" id="UP000034333">
    <property type="component" value="Unassembled WGS sequence"/>
</dbReference>
<dbReference type="GO" id="GO:0006412">
    <property type="term" value="P:translation"/>
    <property type="evidence" value="ECO:0007669"/>
    <property type="project" value="UniProtKB-UniRule"/>
</dbReference>
<evidence type="ECO:0000313" key="6">
    <source>
        <dbReference type="EMBL" id="KKQ40995.1"/>
    </source>
</evidence>
<dbReference type="Gene3D" id="2.20.28.120">
    <property type="entry name" value="Ribosomal protein L33"/>
    <property type="match status" value="1"/>
</dbReference>
<sequence length="50" mass="5939">MSQDSLAKMECGECKQTNYYSTRNKKIKTRLALKKHCKHCKKHTDHKETK</sequence>
<accession>A0A0G0HQU7</accession>
<evidence type="ECO:0000256" key="1">
    <source>
        <dbReference type="ARBA" id="ARBA00007596"/>
    </source>
</evidence>
<comment type="caution">
    <text evidence="6">The sequence shown here is derived from an EMBL/GenBank/DDBJ whole genome shotgun (WGS) entry which is preliminary data.</text>
</comment>
<evidence type="ECO:0000256" key="3">
    <source>
        <dbReference type="ARBA" id="ARBA00023274"/>
    </source>
</evidence>
<dbReference type="GO" id="GO:0005737">
    <property type="term" value="C:cytoplasm"/>
    <property type="evidence" value="ECO:0007669"/>
    <property type="project" value="UniProtKB-ARBA"/>
</dbReference>
<keyword evidence="3 5" id="KW-0687">Ribonucleoprotein</keyword>
<dbReference type="HAMAP" id="MF_00294">
    <property type="entry name" value="Ribosomal_bL33"/>
    <property type="match status" value="1"/>
</dbReference>
<evidence type="ECO:0000256" key="4">
    <source>
        <dbReference type="ARBA" id="ARBA00035176"/>
    </source>
</evidence>
<evidence type="ECO:0000313" key="7">
    <source>
        <dbReference type="Proteomes" id="UP000034333"/>
    </source>
</evidence>
<gene>
    <name evidence="5" type="primary">rpmG</name>
    <name evidence="6" type="ORF">US58_C0007G0006</name>
</gene>
<dbReference type="STRING" id="1619036.US58_C0007G0006"/>
<organism evidence="6 7">
    <name type="scientific">Candidatus Magasanikbacteria bacterium GW2011_GWA2_37_8</name>
    <dbReference type="NCBI Taxonomy" id="1619036"/>
    <lineage>
        <taxon>Bacteria</taxon>
        <taxon>Candidatus Magasanikiibacteriota</taxon>
    </lineage>
</organism>
<dbReference type="EMBL" id="LBTN01000007">
    <property type="protein sequence ID" value="KKQ40995.1"/>
    <property type="molecule type" value="Genomic_DNA"/>
</dbReference>